<keyword evidence="8 12" id="KW-0862">Zinc</keyword>
<gene>
    <name evidence="12" type="primary">htpX</name>
    <name evidence="14" type="ORF">CO058_04105</name>
</gene>
<dbReference type="CDD" id="cd07340">
    <property type="entry name" value="M48B_Htpx_like"/>
    <property type="match status" value="1"/>
</dbReference>
<dbReference type="InterPro" id="IPR022919">
    <property type="entry name" value="Pept_M48_protease_HtpX"/>
</dbReference>
<comment type="cofactor">
    <cofactor evidence="12">
        <name>Zn(2+)</name>
        <dbReference type="ChEBI" id="CHEBI:29105"/>
    </cofactor>
    <text evidence="12">Binds 1 zinc ion per subunit.</text>
</comment>
<dbReference type="PANTHER" id="PTHR43221">
    <property type="entry name" value="PROTEASE HTPX"/>
    <property type="match status" value="1"/>
</dbReference>
<evidence type="ECO:0000256" key="4">
    <source>
        <dbReference type="ARBA" id="ARBA00022670"/>
    </source>
</evidence>
<feature type="transmembrane region" description="Helical" evidence="12">
    <location>
        <begin position="16"/>
        <end position="38"/>
    </location>
</feature>
<feature type="binding site" evidence="12">
    <location>
        <position position="223"/>
    </location>
    <ligand>
        <name>Zn(2+)</name>
        <dbReference type="ChEBI" id="CHEBI:29105"/>
        <note>catalytic</note>
    </ligand>
</feature>
<dbReference type="AlphaFoldDB" id="A0A2M8EKR2"/>
<keyword evidence="11 12" id="KW-0472">Membrane</keyword>
<keyword evidence="4 12" id="KW-0645">Protease</keyword>
<dbReference type="GO" id="GO:0004222">
    <property type="term" value="F:metalloendopeptidase activity"/>
    <property type="evidence" value="ECO:0007669"/>
    <property type="project" value="UniProtKB-UniRule"/>
</dbReference>
<proteinExistence type="inferred from homology"/>
<evidence type="ECO:0000256" key="8">
    <source>
        <dbReference type="ARBA" id="ARBA00022833"/>
    </source>
</evidence>
<reference evidence="15" key="1">
    <citation type="submission" date="2017-09" db="EMBL/GenBank/DDBJ databases">
        <title>Depth-based differentiation of microbial function through sediment-hosted aquifers and enrichment of novel symbionts in the deep terrestrial subsurface.</title>
        <authorList>
            <person name="Probst A.J."/>
            <person name="Ladd B."/>
            <person name="Jarett J.K."/>
            <person name="Geller-Mcgrath D.E."/>
            <person name="Sieber C.M.K."/>
            <person name="Emerson J.B."/>
            <person name="Anantharaman K."/>
            <person name="Thomas B.C."/>
            <person name="Malmstrom R."/>
            <person name="Stieglmeier M."/>
            <person name="Klingl A."/>
            <person name="Woyke T."/>
            <person name="Ryan C.M."/>
            <person name="Banfield J.F."/>
        </authorList>
    </citation>
    <scope>NUCLEOTIDE SEQUENCE [LARGE SCALE GENOMIC DNA]</scope>
</reference>
<feature type="active site" evidence="12">
    <location>
        <position position="149"/>
    </location>
</feature>
<dbReference type="Pfam" id="PF01435">
    <property type="entry name" value="Peptidase_M48"/>
    <property type="match status" value="1"/>
</dbReference>
<evidence type="ECO:0000256" key="9">
    <source>
        <dbReference type="ARBA" id="ARBA00022989"/>
    </source>
</evidence>
<comment type="similarity">
    <text evidence="2 12">Belongs to the peptidase M48B family.</text>
</comment>
<evidence type="ECO:0000313" key="14">
    <source>
        <dbReference type="EMBL" id="PJC23319.1"/>
    </source>
</evidence>
<comment type="caution">
    <text evidence="14">The sequence shown here is derived from an EMBL/GenBank/DDBJ whole genome shotgun (WGS) entry which is preliminary data.</text>
</comment>
<evidence type="ECO:0000259" key="13">
    <source>
        <dbReference type="Pfam" id="PF01435"/>
    </source>
</evidence>
<protein>
    <recommendedName>
        <fullName evidence="12">Protease HtpX homolog</fullName>
        <ecNumber evidence="12">3.4.24.-</ecNumber>
    </recommendedName>
</protein>
<dbReference type="GO" id="GO:0006508">
    <property type="term" value="P:proteolysis"/>
    <property type="evidence" value="ECO:0007669"/>
    <property type="project" value="UniProtKB-KW"/>
</dbReference>
<evidence type="ECO:0000256" key="2">
    <source>
        <dbReference type="ARBA" id="ARBA00009779"/>
    </source>
</evidence>
<accession>A0A2M8EKR2</accession>
<feature type="binding site" evidence="12">
    <location>
        <position position="152"/>
    </location>
    <ligand>
        <name>Zn(2+)</name>
        <dbReference type="ChEBI" id="CHEBI:29105"/>
        <note>catalytic</note>
    </ligand>
</feature>
<dbReference type="HAMAP" id="MF_00188">
    <property type="entry name" value="Pept_M48_protease_HtpX"/>
    <property type="match status" value="1"/>
</dbReference>
<dbReference type="GO" id="GO:0008270">
    <property type="term" value="F:zinc ion binding"/>
    <property type="evidence" value="ECO:0007669"/>
    <property type="project" value="UniProtKB-UniRule"/>
</dbReference>
<keyword evidence="3 12" id="KW-1003">Cell membrane</keyword>
<evidence type="ECO:0000256" key="1">
    <source>
        <dbReference type="ARBA" id="ARBA00004651"/>
    </source>
</evidence>
<evidence type="ECO:0000256" key="10">
    <source>
        <dbReference type="ARBA" id="ARBA00023049"/>
    </source>
</evidence>
<name>A0A2M8EKR2_UNCKA</name>
<organism evidence="14 15">
    <name type="scientific">candidate division WWE3 bacterium CG_4_9_14_0_2_um_filter_35_11</name>
    <dbReference type="NCBI Taxonomy" id="1975077"/>
    <lineage>
        <taxon>Bacteria</taxon>
        <taxon>Katanobacteria</taxon>
    </lineage>
</organism>
<feature type="transmembrane region" description="Helical" evidence="12">
    <location>
        <begin position="160"/>
        <end position="180"/>
    </location>
</feature>
<dbReference type="EC" id="3.4.24.-" evidence="12"/>
<dbReference type="PANTHER" id="PTHR43221:SF1">
    <property type="entry name" value="PROTEASE HTPX"/>
    <property type="match status" value="1"/>
</dbReference>
<dbReference type="Proteomes" id="UP000229756">
    <property type="component" value="Unassembled WGS sequence"/>
</dbReference>
<evidence type="ECO:0000256" key="5">
    <source>
        <dbReference type="ARBA" id="ARBA00022692"/>
    </source>
</evidence>
<evidence type="ECO:0000256" key="6">
    <source>
        <dbReference type="ARBA" id="ARBA00022723"/>
    </source>
</evidence>
<evidence type="ECO:0000256" key="7">
    <source>
        <dbReference type="ARBA" id="ARBA00022801"/>
    </source>
</evidence>
<keyword evidence="6 12" id="KW-0479">Metal-binding</keyword>
<evidence type="ECO:0000256" key="3">
    <source>
        <dbReference type="ARBA" id="ARBA00022475"/>
    </source>
</evidence>
<sequence length="299" mass="32711">MTTIYDQISSNKRETIVIMFAFVIVVTLLAFFFGEVFVGEGAGYPIMIFAVLFSSVSSVSSYYFSDKIALKIAGAKKVSRETLPSVYGVLDNLCIGAGLKKIPDLYLIDDTATNAFATGRDPDHAVVAVTKGLVEKLNKREIEAVLAHELSHVKNYDIRLMTIVVVLVGSISMMANIFLRGGFRRNDRGKDIGGMIVLVGVVLLILSPIIAQLIKLAVSRNREYLADASAALLTRDPEGLALALEKISADTEALEVANEATAHMYISNPLRKGKNSSKFANLFETHPPVLERIKRLRSM</sequence>
<evidence type="ECO:0000256" key="12">
    <source>
        <dbReference type="HAMAP-Rule" id="MF_00188"/>
    </source>
</evidence>
<feature type="transmembrane region" description="Helical" evidence="12">
    <location>
        <begin position="44"/>
        <end position="64"/>
    </location>
</feature>
<dbReference type="EMBL" id="PFSJ01000030">
    <property type="protein sequence ID" value="PJC23319.1"/>
    <property type="molecule type" value="Genomic_DNA"/>
</dbReference>
<dbReference type="InterPro" id="IPR050083">
    <property type="entry name" value="HtpX_protease"/>
</dbReference>
<evidence type="ECO:0000256" key="11">
    <source>
        <dbReference type="ARBA" id="ARBA00023136"/>
    </source>
</evidence>
<feature type="domain" description="Peptidase M48" evidence="13">
    <location>
        <begin position="92"/>
        <end position="298"/>
    </location>
</feature>
<evidence type="ECO:0000313" key="15">
    <source>
        <dbReference type="Proteomes" id="UP000229756"/>
    </source>
</evidence>
<feature type="binding site" evidence="12">
    <location>
        <position position="148"/>
    </location>
    <ligand>
        <name>Zn(2+)</name>
        <dbReference type="ChEBI" id="CHEBI:29105"/>
        <note>catalytic</note>
    </ligand>
</feature>
<keyword evidence="7 12" id="KW-0378">Hydrolase</keyword>
<dbReference type="Gene3D" id="3.30.2010.10">
    <property type="entry name" value="Metalloproteases ('zincins'), catalytic domain"/>
    <property type="match status" value="1"/>
</dbReference>
<feature type="transmembrane region" description="Helical" evidence="12">
    <location>
        <begin position="192"/>
        <end position="214"/>
    </location>
</feature>
<dbReference type="GO" id="GO:0005886">
    <property type="term" value="C:plasma membrane"/>
    <property type="evidence" value="ECO:0007669"/>
    <property type="project" value="UniProtKB-SubCell"/>
</dbReference>
<keyword evidence="9 12" id="KW-1133">Transmembrane helix</keyword>
<keyword evidence="10 12" id="KW-0482">Metalloprotease</keyword>
<dbReference type="InterPro" id="IPR001915">
    <property type="entry name" value="Peptidase_M48"/>
</dbReference>
<comment type="subcellular location">
    <subcellularLocation>
        <location evidence="1 12">Cell membrane</location>
        <topology evidence="1 12">Multi-pass membrane protein</topology>
    </subcellularLocation>
</comment>
<keyword evidence="5 12" id="KW-0812">Transmembrane</keyword>